<proteinExistence type="predicted"/>
<dbReference type="WBParaSite" id="PSAMB.scaffold85size82680.g1721.t1">
    <property type="protein sequence ID" value="PSAMB.scaffold85size82680.g1721.t1"/>
    <property type="gene ID" value="PSAMB.scaffold85size82680.g1721"/>
</dbReference>
<evidence type="ECO:0000313" key="2">
    <source>
        <dbReference type="WBParaSite" id="PSAMB.scaffold85size82680.g1721.t1"/>
    </source>
</evidence>
<reference evidence="2" key="1">
    <citation type="submission" date="2022-11" db="UniProtKB">
        <authorList>
            <consortium name="WormBaseParasite"/>
        </authorList>
    </citation>
    <scope>IDENTIFICATION</scope>
</reference>
<protein>
    <submittedName>
        <fullName evidence="2">Dynein heavy chain linker domain-containing protein</fullName>
    </submittedName>
</protein>
<dbReference type="Proteomes" id="UP000887566">
    <property type="component" value="Unplaced"/>
</dbReference>
<keyword evidence="1" id="KW-1185">Reference proteome</keyword>
<accession>A0A914XH56</accession>
<sequence length="569" mass="65848">MPKRSRRRHISCEIAWLFSPSARHLTVQHVQTIVRTISDEHAPSRACHQIYKRGKLLTDDSGVLRLPTIGDSVRLEPPFAVVGRKECLRTPYSRLSPEALRKRDYSKLVQDNEDVQGALDKIMKDISESDLPEWPGWSFFLHNLERSAPMLQYYPNHNVVKQKISEVFDLFNAWTKLSASKYLLQDIDQLKKFNITHWSFYKPHVCYNVRPSWRLNHGSQEKRMTAVLTCQASITKHFWTEIMPDISFDWNGFFSVEKERDWPLFQSVLMDFIDTSRKLLQNKWPIAVGRILLNNANKWEDLLLTEEIDLFFDSIAAVQAALVQQAIAVNCDALEKQLASRKRIPTLCIIIGSEKELESTELDINSLIAKIYDIGMEIPRVERKLYPEMKRKKQYLDVRQTTIQLNLGLQNLPLNSAFMSFQEKIAELQGEISEAFQSADDVLKWKECMDRAAALRLEILTSRHRMRNGQLLFDFATLKAVFLASLDQLEARLLAIALQEQSKQCHLIKQQYSAVAGKLHKSSDLLELISYMTEATEIALPALKQSVKLLHEKYWTILNNSLLPGWFYP</sequence>
<evidence type="ECO:0000313" key="1">
    <source>
        <dbReference type="Proteomes" id="UP000887566"/>
    </source>
</evidence>
<organism evidence="1 2">
    <name type="scientific">Plectus sambesii</name>
    <dbReference type="NCBI Taxonomy" id="2011161"/>
    <lineage>
        <taxon>Eukaryota</taxon>
        <taxon>Metazoa</taxon>
        <taxon>Ecdysozoa</taxon>
        <taxon>Nematoda</taxon>
        <taxon>Chromadorea</taxon>
        <taxon>Plectida</taxon>
        <taxon>Plectina</taxon>
        <taxon>Plectoidea</taxon>
        <taxon>Plectidae</taxon>
        <taxon>Plectus</taxon>
    </lineage>
</organism>
<dbReference type="AlphaFoldDB" id="A0A914XH56"/>
<name>A0A914XH56_9BILA</name>